<evidence type="ECO:0000313" key="1">
    <source>
        <dbReference type="EMBL" id="KAF2017443.1"/>
    </source>
</evidence>
<dbReference type="Proteomes" id="UP000799778">
    <property type="component" value="Unassembled WGS sequence"/>
</dbReference>
<proteinExistence type="predicted"/>
<sequence>MDWTCNRIAVNVHRSALSVQRSALIAPSSVLSFAHHPPMPPSNHSLPQRLRGLHNLHHRTSHITHQASRITHHTPRITHHPHHACHTTTLPSHHSPKLPYYTSRLLLYTTDLLYLPNHTVSCPRSQPPWAFSPQVSLFQKNHSSLSSQNVRPH</sequence>
<dbReference type="EMBL" id="ML978068">
    <property type="protein sequence ID" value="KAF2017443.1"/>
    <property type="molecule type" value="Genomic_DNA"/>
</dbReference>
<dbReference type="RefSeq" id="XP_033385782.1">
    <property type="nucleotide sequence ID" value="XM_033521258.1"/>
</dbReference>
<dbReference type="AlphaFoldDB" id="A0A6A5XX15"/>
<organism evidence="1 2">
    <name type="scientific">Aaosphaeria arxii CBS 175.79</name>
    <dbReference type="NCBI Taxonomy" id="1450172"/>
    <lineage>
        <taxon>Eukaryota</taxon>
        <taxon>Fungi</taxon>
        <taxon>Dikarya</taxon>
        <taxon>Ascomycota</taxon>
        <taxon>Pezizomycotina</taxon>
        <taxon>Dothideomycetes</taxon>
        <taxon>Pleosporomycetidae</taxon>
        <taxon>Pleosporales</taxon>
        <taxon>Pleosporales incertae sedis</taxon>
        <taxon>Aaosphaeria</taxon>
    </lineage>
</organism>
<dbReference type="GeneID" id="54278655"/>
<name>A0A6A5XX15_9PLEO</name>
<evidence type="ECO:0000313" key="2">
    <source>
        <dbReference type="Proteomes" id="UP000799778"/>
    </source>
</evidence>
<reference evidence="1" key="1">
    <citation type="journal article" date="2020" name="Stud. Mycol.">
        <title>101 Dothideomycetes genomes: a test case for predicting lifestyles and emergence of pathogens.</title>
        <authorList>
            <person name="Haridas S."/>
            <person name="Albert R."/>
            <person name="Binder M."/>
            <person name="Bloem J."/>
            <person name="Labutti K."/>
            <person name="Salamov A."/>
            <person name="Andreopoulos B."/>
            <person name="Baker S."/>
            <person name="Barry K."/>
            <person name="Bills G."/>
            <person name="Bluhm B."/>
            <person name="Cannon C."/>
            <person name="Castanera R."/>
            <person name="Culley D."/>
            <person name="Daum C."/>
            <person name="Ezra D."/>
            <person name="Gonzalez J."/>
            <person name="Henrissat B."/>
            <person name="Kuo A."/>
            <person name="Liang C."/>
            <person name="Lipzen A."/>
            <person name="Lutzoni F."/>
            <person name="Magnuson J."/>
            <person name="Mondo S."/>
            <person name="Nolan M."/>
            <person name="Ohm R."/>
            <person name="Pangilinan J."/>
            <person name="Park H.-J."/>
            <person name="Ramirez L."/>
            <person name="Alfaro M."/>
            <person name="Sun H."/>
            <person name="Tritt A."/>
            <person name="Yoshinaga Y."/>
            <person name="Zwiers L.-H."/>
            <person name="Turgeon B."/>
            <person name="Goodwin S."/>
            <person name="Spatafora J."/>
            <person name="Crous P."/>
            <person name="Grigoriev I."/>
        </authorList>
    </citation>
    <scope>NUCLEOTIDE SEQUENCE</scope>
    <source>
        <strain evidence="1">CBS 175.79</strain>
    </source>
</reference>
<keyword evidence="2" id="KW-1185">Reference proteome</keyword>
<accession>A0A6A5XX15</accession>
<gene>
    <name evidence="1" type="ORF">BU24DRAFT_150838</name>
</gene>
<protein>
    <submittedName>
        <fullName evidence="1">Uncharacterized protein</fullName>
    </submittedName>
</protein>